<feature type="compositionally biased region" description="Basic and acidic residues" evidence="6">
    <location>
        <begin position="137"/>
        <end position="151"/>
    </location>
</feature>
<evidence type="ECO:0000256" key="2">
    <source>
        <dbReference type="ARBA" id="ARBA00022771"/>
    </source>
</evidence>
<dbReference type="InterPro" id="IPR006612">
    <property type="entry name" value="THAP_Znf"/>
</dbReference>
<keyword evidence="3" id="KW-0862">Zinc</keyword>
<name>A0ABQ9GI52_9NEOP</name>
<evidence type="ECO:0000256" key="4">
    <source>
        <dbReference type="ARBA" id="ARBA00023125"/>
    </source>
</evidence>
<evidence type="ECO:0000313" key="8">
    <source>
        <dbReference type="EMBL" id="KAJ8871674.1"/>
    </source>
</evidence>
<feature type="compositionally biased region" description="Basic and acidic residues" evidence="6">
    <location>
        <begin position="492"/>
        <end position="506"/>
    </location>
</feature>
<reference evidence="8 9" key="1">
    <citation type="submission" date="2023-02" db="EMBL/GenBank/DDBJ databases">
        <title>LHISI_Scaffold_Assembly.</title>
        <authorList>
            <person name="Stuart O.P."/>
            <person name="Cleave R."/>
            <person name="Magrath M.J.L."/>
            <person name="Mikheyev A.S."/>
        </authorList>
    </citation>
    <scope>NUCLEOTIDE SEQUENCE [LARGE SCALE GENOMIC DNA]</scope>
    <source>
        <strain evidence="8">Daus_M_001</strain>
        <tissue evidence="8">Leg muscle</tissue>
    </source>
</reference>
<protein>
    <recommendedName>
        <fullName evidence="7">THAP-type domain-containing protein</fullName>
    </recommendedName>
</protein>
<feature type="region of interest" description="Disordered" evidence="6">
    <location>
        <begin position="131"/>
        <end position="151"/>
    </location>
</feature>
<feature type="domain" description="THAP-type" evidence="7">
    <location>
        <begin position="260"/>
        <end position="343"/>
    </location>
</feature>
<dbReference type="Proteomes" id="UP001159363">
    <property type="component" value="Chromosome 11"/>
</dbReference>
<feature type="region of interest" description="Disordered" evidence="6">
    <location>
        <begin position="211"/>
        <end position="242"/>
    </location>
</feature>
<evidence type="ECO:0000256" key="5">
    <source>
        <dbReference type="PROSITE-ProRule" id="PRU00309"/>
    </source>
</evidence>
<keyword evidence="9" id="KW-1185">Reference proteome</keyword>
<keyword evidence="2 5" id="KW-0863">Zinc-finger</keyword>
<dbReference type="PROSITE" id="PS50950">
    <property type="entry name" value="ZF_THAP"/>
    <property type="match status" value="1"/>
</dbReference>
<accession>A0ABQ9GI52</accession>
<keyword evidence="1" id="KW-0479">Metal-binding</keyword>
<evidence type="ECO:0000256" key="1">
    <source>
        <dbReference type="ARBA" id="ARBA00022723"/>
    </source>
</evidence>
<keyword evidence="4 5" id="KW-0238">DNA-binding</keyword>
<dbReference type="EMBL" id="JARBHB010000012">
    <property type="protein sequence ID" value="KAJ8871674.1"/>
    <property type="molecule type" value="Genomic_DNA"/>
</dbReference>
<evidence type="ECO:0000256" key="6">
    <source>
        <dbReference type="SAM" id="MobiDB-lite"/>
    </source>
</evidence>
<feature type="compositionally biased region" description="Basic and acidic residues" evidence="6">
    <location>
        <begin position="215"/>
        <end position="226"/>
    </location>
</feature>
<feature type="region of interest" description="Disordered" evidence="6">
    <location>
        <begin position="485"/>
        <end position="506"/>
    </location>
</feature>
<dbReference type="Pfam" id="PF05485">
    <property type="entry name" value="THAP"/>
    <property type="match status" value="1"/>
</dbReference>
<organism evidence="8 9">
    <name type="scientific">Dryococelus australis</name>
    <dbReference type="NCBI Taxonomy" id="614101"/>
    <lineage>
        <taxon>Eukaryota</taxon>
        <taxon>Metazoa</taxon>
        <taxon>Ecdysozoa</taxon>
        <taxon>Arthropoda</taxon>
        <taxon>Hexapoda</taxon>
        <taxon>Insecta</taxon>
        <taxon>Pterygota</taxon>
        <taxon>Neoptera</taxon>
        <taxon>Polyneoptera</taxon>
        <taxon>Phasmatodea</taxon>
        <taxon>Verophasmatodea</taxon>
        <taxon>Anareolatae</taxon>
        <taxon>Phasmatidae</taxon>
        <taxon>Eurycanthinae</taxon>
        <taxon>Dryococelus</taxon>
    </lineage>
</organism>
<sequence length="506" mass="56548">METMTLVEKCRTMSYVVNNVAIQHGVSILLRSTDIVLPHAWSSCYRRGSKPRPFLIFVECYIISLNCREVWCDASRRSQGIAACFYRPGSMAQMPWRHSIGAPGPHLSRNEATLAEISFANIAPQSAGALSNQCVPEDEKGSGGKGRGGEERFLIRGNSAVNEREGISGRFIPWEQCYTPPAELAIHQGAAAQVGRGNVLTDRCISTPMRSSSNRLKEVGHSERSRGFPSPTLRTRDVTGRTSSPSLRPTIVYYSWTMSISNNNCVVAGCSNYGRKTSYIIYHRFPTNFELQKAWVSRCKRADSNVNSAVYFVPEDCERDLRNELLGSPIRKKLLTHAITSHQLPKWHAEQTVATGNALKMQLKVPFRRAANGNTARVLDTLSVETTMQMMSKENLVSELPHKQKMLQPGGTLTWEKKLGRDYNTHEPPSPVPDTLLSLKVDCDCEEGCQKRSIRKRALENLKTLSPKKRKIDIGTATEESFLADDNTTSASKDEEIKKLQKEIEI</sequence>
<evidence type="ECO:0000313" key="9">
    <source>
        <dbReference type="Proteomes" id="UP001159363"/>
    </source>
</evidence>
<dbReference type="SUPFAM" id="SSF57716">
    <property type="entry name" value="Glucocorticoid receptor-like (DNA-binding domain)"/>
    <property type="match status" value="1"/>
</dbReference>
<proteinExistence type="predicted"/>
<comment type="caution">
    <text evidence="8">The sequence shown here is derived from an EMBL/GenBank/DDBJ whole genome shotgun (WGS) entry which is preliminary data.</text>
</comment>
<evidence type="ECO:0000259" key="7">
    <source>
        <dbReference type="PROSITE" id="PS50950"/>
    </source>
</evidence>
<evidence type="ECO:0000256" key="3">
    <source>
        <dbReference type="ARBA" id="ARBA00022833"/>
    </source>
</evidence>
<gene>
    <name evidence="8" type="ORF">PR048_028001</name>
</gene>